<keyword evidence="3" id="KW-0285">Flavoprotein</keyword>
<dbReference type="Gene3D" id="3.30.390.30">
    <property type="match status" value="1"/>
</dbReference>
<dbReference type="InterPro" id="IPR036922">
    <property type="entry name" value="Rieske_2Fe-2S_sf"/>
</dbReference>
<dbReference type="PANTHER" id="PTHR43557">
    <property type="entry name" value="APOPTOSIS-INDUCING FACTOR 1"/>
    <property type="match status" value="1"/>
</dbReference>
<dbReference type="Pfam" id="PF07992">
    <property type="entry name" value="Pyr_redox_2"/>
    <property type="match status" value="1"/>
</dbReference>
<feature type="domain" description="Rieske" evidence="10">
    <location>
        <begin position="41"/>
        <end position="140"/>
    </location>
</feature>
<dbReference type="InterPro" id="IPR016156">
    <property type="entry name" value="FAD/NAD-linked_Rdtase_dimer_sf"/>
</dbReference>
<evidence type="ECO:0000256" key="6">
    <source>
        <dbReference type="ARBA" id="ARBA00022827"/>
    </source>
</evidence>
<dbReference type="GO" id="GO:0016651">
    <property type="term" value="F:oxidoreductase activity, acting on NAD(P)H"/>
    <property type="evidence" value="ECO:0007669"/>
    <property type="project" value="TreeGrafter"/>
</dbReference>
<dbReference type="SUPFAM" id="SSF51905">
    <property type="entry name" value="FAD/NAD(P)-binding domain"/>
    <property type="match status" value="2"/>
</dbReference>
<dbReference type="InterPro" id="IPR017941">
    <property type="entry name" value="Rieske_2Fe-2S"/>
</dbReference>
<dbReference type="AlphaFoldDB" id="A0A9N9WSS4"/>
<accession>A0A9N9WSS4</accession>
<dbReference type="InterPro" id="IPR023753">
    <property type="entry name" value="FAD/NAD-binding_dom"/>
</dbReference>
<keyword evidence="5" id="KW-0479">Metal-binding</keyword>
<evidence type="ECO:0000256" key="5">
    <source>
        <dbReference type="ARBA" id="ARBA00022723"/>
    </source>
</evidence>
<dbReference type="Proteomes" id="UP001153620">
    <property type="component" value="Chromosome 2"/>
</dbReference>
<reference evidence="11" key="1">
    <citation type="submission" date="2022-01" db="EMBL/GenBank/DDBJ databases">
        <authorList>
            <person name="King R."/>
        </authorList>
    </citation>
    <scope>NUCLEOTIDE SEQUENCE</scope>
</reference>
<dbReference type="GO" id="GO:0005737">
    <property type="term" value="C:cytoplasm"/>
    <property type="evidence" value="ECO:0007669"/>
    <property type="project" value="TreeGrafter"/>
</dbReference>
<dbReference type="GO" id="GO:0051537">
    <property type="term" value="F:2 iron, 2 sulfur cluster binding"/>
    <property type="evidence" value="ECO:0007669"/>
    <property type="project" value="UniProtKB-KW"/>
</dbReference>
<evidence type="ECO:0000259" key="10">
    <source>
        <dbReference type="PROSITE" id="PS51296"/>
    </source>
</evidence>
<dbReference type="PRINTS" id="PR00368">
    <property type="entry name" value="FADPNR"/>
</dbReference>
<dbReference type="InterPro" id="IPR050446">
    <property type="entry name" value="FAD-oxidoreductase/Apoptosis"/>
</dbReference>
<evidence type="ECO:0000256" key="7">
    <source>
        <dbReference type="ARBA" id="ARBA00023002"/>
    </source>
</evidence>
<evidence type="ECO:0000256" key="8">
    <source>
        <dbReference type="ARBA" id="ARBA00023004"/>
    </source>
</evidence>
<evidence type="ECO:0000256" key="1">
    <source>
        <dbReference type="ARBA" id="ARBA00001974"/>
    </source>
</evidence>
<proteinExistence type="inferred from homology"/>
<comment type="similarity">
    <text evidence="2">Belongs to the FAD-dependent oxidoreductase family.</text>
</comment>
<name>A0A9N9WSS4_9DIPT</name>
<dbReference type="FunFam" id="2.102.10.10:FF:000003">
    <property type="entry name" value="apoptosis-inducing factor 3 isoform X2"/>
    <property type="match status" value="1"/>
</dbReference>
<keyword evidence="6" id="KW-0274">FAD</keyword>
<reference evidence="11" key="2">
    <citation type="submission" date="2022-10" db="EMBL/GenBank/DDBJ databases">
        <authorList>
            <consortium name="ENA_rothamsted_submissions"/>
            <consortium name="culmorum"/>
            <person name="King R."/>
        </authorList>
    </citation>
    <scope>NUCLEOTIDE SEQUENCE</scope>
</reference>
<evidence type="ECO:0000313" key="12">
    <source>
        <dbReference type="Proteomes" id="UP001153620"/>
    </source>
</evidence>
<evidence type="ECO:0000256" key="3">
    <source>
        <dbReference type="ARBA" id="ARBA00022630"/>
    </source>
</evidence>
<evidence type="ECO:0000313" key="11">
    <source>
        <dbReference type="EMBL" id="CAG9802747.1"/>
    </source>
</evidence>
<dbReference type="PANTHER" id="PTHR43557:SF2">
    <property type="entry name" value="RIESKE DOMAIN-CONTAINING PROTEIN-RELATED"/>
    <property type="match status" value="1"/>
</dbReference>
<dbReference type="SUPFAM" id="SSF50022">
    <property type="entry name" value="ISP domain"/>
    <property type="match status" value="1"/>
</dbReference>
<keyword evidence="8" id="KW-0408">Iron</keyword>
<keyword evidence="9" id="KW-0411">Iron-sulfur</keyword>
<dbReference type="InterPro" id="IPR036188">
    <property type="entry name" value="FAD/NAD-bd_sf"/>
</dbReference>
<sequence length="573" mass="63085">MGAGCCKNDIAANVKSIMVKPHSKVSPENNHAYEDNEYVEADVCHENDIGENEMKNFEFESEDICTKVLVIKQKGKISAIGNKCSHYGALLSMGVLGDGRVRCPWHGACFNIETGDIEDYPGQDSIPCYQVKIESGMVKVRAKKSALQSSKRTPQHIGRALTNSQTFVVIGGGPSGAICVENLRKNFGGKIVLICRENYLPYDRVKVSKAMDSTIESILLRNEDFYDDNDIEVMVGISATSLSLESKEVKLSNGDTLKYDKTYIATGSSPALLNIPGMDLKNIITLRDISESYQVMQKINKKSHVVVIGVSFTGMEAASFLIKKVAKVTVIGRDSVPFRHSFGPEIGEAIMNMFGQEKIEFEMQNGIKKCIGNQKGEVESVELNDGKMLQADILIVACGSILNTGFLKDSGLVINKDGSIDTNEYLETAVSSDIYVGGDIANSPILMTGKRENIGHYPLAQYHGKIAALNMCGIKTELKAVPFFWTMLFGKSFRYAGHGKPSEIKIVGSLENFKFVAYYINEVGRVIAASSCGHDPVVAQFAEFLSQGKILHKDEIESDPFEWIKRINEEREI</sequence>
<dbReference type="PROSITE" id="PS51296">
    <property type="entry name" value="RIESKE"/>
    <property type="match status" value="1"/>
</dbReference>
<evidence type="ECO:0000256" key="2">
    <source>
        <dbReference type="ARBA" id="ARBA00006442"/>
    </source>
</evidence>
<evidence type="ECO:0000256" key="4">
    <source>
        <dbReference type="ARBA" id="ARBA00022714"/>
    </source>
</evidence>
<keyword evidence="7" id="KW-0560">Oxidoreductase</keyword>
<organism evidence="11 12">
    <name type="scientific">Chironomus riparius</name>
    <dbReference type="NCBI Taxonomy" id="315576"/>
    <lineage>
        <taxon>Eukaryota</taxon>
        <taxon>Metazoa</taxon>
        <taxon>Ecdysozoa</taxon>
        <taxon>Arthropoda</taxon>
        <taxon>Hexapoda</taxon>
        <taxon>Insecta</taxon>
        <taxon>Pterygota</taxon>
        <taxon>Neoptera</taxon>
        <taxon>Endopterygota</taxon>
        <taxon>Diptera</taxon>
        <taxon>Nematocera</taxon>
        <taxon>Chironomoidea</taxon>
        <taxon>Chironomidae</taxon>
        <taxon>Chironominae</taxon>
        <taxon>Chironomus</taxon>
    </lineage>
</organism>
<dbReference type="OrthoDB" id="432169at2759"/>
<keyword evidence="12" id="KW-1185">Reference proteome</keyword>
<protein>
    <recommendedName>
        <fullName evidence="10">Rieske domain-containing protein</fullName>
    </recommendedName>
</protein>
<dbReference type="Pfam" id="PF00355">
    <property type="entry name" value="Rieske"/>
    <property type="match status" value="1"/>
</dbReference>
<dbReference type="Gene3D" id="3.50.50.60">
    <property type="entry name" value="FAD/NAD(P)-binding domain"/>
    <property type="match status" value="2"/>
</dbReference>
<dbReference type="EMBL" id="OU895878">
    <property type="protein sequence ID" value="CAG9802747.1"/>
    <property type="molecule type" value="Genomic_DNA"/>
</dbReference>
<dbReference type="GO" id="GO:0046872">
    <property type="term" value="F:metal ion binding"/>
    <property type="evidence" value="ECO:0007669"/>
    <property type="project" value="UniProtKB-KW"/>
</dbReference>
<dbReference type="SUPFAM" id="SSF55424">
    <property type="entry name" value="FAD/NAD-linked reductases, dimerisation (C-terminal) domain"/>
    <property type="match status" value="1"/>
</dbReference>
<comment type="cofactor">
    <cofactor evidence="1">
        <name>FAD</name>
        <dbReference type="ChEBI" id="CHEBI:57692"/>
    </cofactor>
</comment>
<dbReference type="CDD" id="cd03478">
    <property type="entry name" value="Rieske_AIFL_N"/>
    <property type="match status" value="1"/>
</dbReference>
<gene>
    <name evidence="11" type="ORF">CHIRRI_LOCUS5652</name>
</gene>
<evidence type="ECO:0000256" key="9">
    <source>
        <dbReference type="ARBA" id="ARBA00023014"/>
    </source>
</evidence>
<keyword evidence="4" id="KW-0001">2Fe-2S</keyword>
<dbReference type="Gene3D" id="2.102.10.10">
    <property type="entry name" value="Rieske [2Fe-2S] iron-sulphur domain"/>
    <property type="match status" value="1"/>
</dbReference>